<sequence>VRCGLRRTELKHIDHLGSVLGSAINTVDSTEASASTNHMGWLSSLPKGLLELAHLTTHYRQLRA</sequence>
<protein>
    <submittedName>
        <fullName evidence="1">Uncharacterized protein</fullName>
    </submittedName>
</protein>
<dbReference type="AlphaFoldDB" id="A0A382S0T8"/>
<feature type="non-terminal residue" evidence="1">
    <location>
        <position position="64"/>
    </location>
</feature>
<feature type="non-terminal residue" evidence="1">
    <location>
        <position position="1"/>
    </location>
</feature>
<name>A0A382S0T8_9ZZZZ</name>
<gene>
    <name evidence="1" type="ORF">METZ01_LOCUS355899</name>
</gene>
<dbReference type="EMBL" id="UINC01125306">
    <property type="protein sequence ID" value="SVD03045.1"/>
    <property type="molecule type" value="Genomic_DNA"/>
</dbReference>
<proteinExistence type="predicted"/>
<organism evidence="1">
    <name type="scientific">marine metagenome</name>
    <dbReference type="NCBI Taxonomy" id="408172"/>
    <lineage>
        <taxon>unclassified sequences</taxon>
        <taxon>metagenomes</taxon>
        <taxon>ecological metagenomes</taxon>
    </lineage>
</organism>
<accession>A0A382S0T8</accession>
<reference evidence="1" key="1">
    <citation type="submission" date="2018-05" db="EMBL/GenBank/DDBJ databases">
        <authorList>
            <person name="Lanie J.A."/>
            <person name="Ng W.-L."/>
            <person name="Kazmierczak K.M."/>
            <person name="Andrzejewski T.M."/>
            <person name="Davidsen T.M."/>
            <person name="Wayne K.J."/>
            <person name="Tettelin H."/>
            <person name="Glass J.I."/>
            <person name="Rusch D."/>
            <person name="Podicherti R."/>
            <person name="Tsui H.-C.T."/>
            <person name="Winkler M.E."/>
        </authorList>
    </citation>
    <scope>NUCLEOTIDE SEQUENCE</scope>
</reference>
<evidence type="ECO:0000313" key="1">
    <source>
        <dbReference type="EMBL" id="SVD03045.1"/>
    </source>
</evidence>